<evidence type="ECO:0000313" key="3">
    <source>
        <dbReference type="EMBL" id="KAJ8717610.1"/>
    </source>
</evidence>
<dbReference type="InterPro" id="IPR052728">
    <property type="entry name" value="O2_lipid_transport_reg"/>
</dbReference>
<proteinExistence type="predicted"/>
<feature type="transmembrane region" description="Helical" evidence="1">
    <location>
        <begin position="230"/>
        <end position="250"/>
    </location>
</feature>
<accession>A0AAD7YJI7</accession>
<sequence length="631" mass="72873">MPPLYHLDEFEECFDEPDAIFCYGEFGLVSDDPSEFLTMIQKFSENPKRFNHTLIRHGYCMKKTCNEFYNGTETDVDLRSSYEACSNKTIYNKYKLKTRLTDVLDCAPRDRDLPIDYLDIFIGAICILIVLANIIGSICDRYLDKGKERGGLKFLYHFSIYRNWKKFVAPAGENRDPRFKTLSGIHGVRAINICLVVIAHACYVSGALLVNPKLIEDWFDVKFFNIFMNGSVVMQSFFLVSSFLLVYNWLIDSEKRPLSWSMLPQQIIMRWLRLTPAYALMTGLTVTWFSRLVSGGPLFEKVIYYENVDCRRNWWIHLLYFNNYVDRSYCMVNSWYLAADTQLYIFGVIIFLLCRTNLRRKIVLSFFFVVGIIVPMLHTYFQELKGVLIAAPDVVLNLFLGDPTFEKLYSKGHTNLTGCIIGMGLGYIIYNWQKTDGDPKQFHKYRYLYWSLAGASALVLFAGHMFFNDGPPLPLYLHVLYAGLQKPAFALVIATIIAGVVIQFEDVYRPILEWRFFVFLSRLSYSAYLIHLPYVRTEVASIMNVQRVTFFGGAARCLTIVTGVFVASFFFCMMVEMPFANIVTSLFRRPHKEELNKEISKETKKAEDDNGDMSQTKTEDGTIVIKMGTKI</sequence>
<dbReference type="GO" id="GO:0016747">
    <property type="term" value="F:acyltransferase activity, transferring groups other than amino-acyl groups"/>
    <property type="evidence" value="ECO:0007669"/>
    <property type="project" value="InterPro"/>
</dbReference>
<feature type="transmembrane region" description="Helical" evidence="1">
    <location>
        <begin position="548"/>
        <end position="572"/>
    </location>
</feature>
<comment type="caution">
    <text evidence="3">The sequence shown here is derived from an EMBL/GenBank/DDBJ whole genome shotgun (WGS) entry which is preliminary data.</text>
</comment>
<feature type="transmembrane region" description="Helical" evidence="1">
    <location>
        <begin position="335"/>
        <end position="355"/>
    </location>
</feature>
<feature type="transmembrane region" description="Helical" evidence="1">
    <location>
        <begin position="190"/>
        <end position="210"/>
    </location>
</feature>
<keyword evidence="1" id="KW-0472">Membrane</keyword>
<evidence type="ECO:0000259" key="2">
    <source>
        <dbReference type="Pfam" id="PF01757"/>
    </source>
</evidence>
<organism evidence="3 4">
    <name type="scientific">Mythimna separata</name>
    <name type="common">Oriental armyworm</name>
    <name type="synonym">Pseudaletia separata</name>
    <dbReference type="NCBI Taxonomy" id="271217"/>
    <lineage>
        <taxon>Eukaryota</taxon>
        <taxon>Metazoa</taxon>
        <taxon>Ecdysozoa</taxon>
        <taxon>Arthropoda</taxon>
        <taxon>Hexapoda</taxon>
        <taxon>Insecta</taxon>
        <taxon>Pterygota</taxon>
        <taxon>Neoptera</taxon>
        <taxon>Endopterygota</taxon>
        <taxon>Lepidoptera</taxon>
        <taxon>Glossata</taxon>
        <taxon>Ditrysia</taxon>
        <taxon>Noctuoidea</taxon>
        <taxon>Noctuidae</taxon>
        <taxon>Noctuinae</taxon>
        <taxon>Hadenini</taxon>
        <taxon>Mythimna</taxon>
    </lineage>
</organism>
<feature type="transmembrane region" description="Helical" evidence="1">
    <location>
        <begin position="516"/>
        <end position="536"/>
    </location>
</feature>
<keyword evidence="1" id="KW-0812">Transmembrane</keyword>
<feature type="transmembrane region" description="Helical" evidence="1">
    <location>
        <begin position="271"/>
        <end position="290"/>
    </location>
</feature>
<keyword evidence="1" id="KW-1133">Transmembrane helix</keyword>
<feature type="transmembrane region" description="Helical" evidence="1">
    <location>
        <begin position="413"/>
        <end position="432"/>
    </location>
</feature>
<evidence type="ECO:0000256" key="1">
    <source>
        <dbReference type="SAM" id="Phobius"/>
    </source>
</evidence>
<name>A0AAD7YJI7_MYTSE</name>
<dbReference type="Pfam" id="PF01757">
    <property type="entry name" value="Acyl_transf_3"/>
    <property type="match status" value="1"/>
</dbReference>
<dbReference type="PANTHER" id="PTHR11161:SF22">
    <property type="entry name" value="ACYLTRANSFERASE 3 DOMAIN-CONTAINING PROTEIN-RELATED"/>
    <property type="match status" value="1"/>
</dbReference>
<feature type="transmembrane region" description="Helical" evidence="1">
    <location>
        <begin position="120"/>
        <end position="139"/>
    </location>
</feature>
<dbReference type="AlphaFoldDB" id="A0AAD7YJI7"/>
<feature type="transmembrane region" description="Helical" evidence="1">
    <location>
        <begin position="487"/>
        <end position="504"/>
    </location>
</feature>
<reference evidence="3" key="1">
    <citation type="submission" date="2023-03" db="EMBL/GenBank/DDBJ databases">
        <title>Chromosome-level genomes of two armyworms, Mythimna separata and Mythimna loreyi, provide insights into the biosynthesis and reception of sex pheromones.</title>
        <authorList>
            <person name="Zhao H."/>
        </authorList>
    </citation>
    <scope>NUCLEOTIDE SEQUENCE</scope>
    <source>
        <strain evidence="3">BeijingLab</strain>
        <tissue evidence="3">Pupa</tissue>
    </source>
</reference>
<feature type="transmembrane region" description="Helical" evidence="1">
    <location>
        <begin position="447"/>
        <end position="467"/>
    </location>
</feature>
<dbReference type="Proteomes" id="UP001231518">
    <property type="component" value="Chromosome 18"/>
</dbReference>
<keyword evidence="4" id="KW-1185">Reference proteome</keyword>
<gene>
    <name evidence="3" type="ORF">PYW07_005540</name>
</gene>
<feature type="transmembrane region" description="Helical" evidence="1">
    <location>
        <begin position="362"/>
        <end position="381"/>
    </location>
</feature>
<dbReference type="InterPro" id="IPR002656">
    <property type="entry name" value="Acyl_transf_3_dom"/>
</dbReference>
<evidence type="ECO:0000313" key="4">
    <source>
        <dbReference type="Proteomes" id="UP001231518"/>
    </source>
</evidence>
<dbReference type="EMBL" id="JARGEI010000016">
    <property type="protein sequence ID" value="KAJ8717610.1"/>
    <property type="molecule type" value="Genomic_DNA"/>
</dbReference>
<protein>
    <recommendedName>
        <fullName evidence="2">Acyltransferase 3 domain-containing protein</fullName>
    </recommendedName>
</protein>
<feature type="domain" description="Acyltransferase 3" evidence="2">
    <location>
        <begin position="184"/>
        <end position="536"/>
    </location>
</feature>
<dbReference type="PANTHER" id="PTHR11161">
    <property type="entry name" value="O-ACYLTRANSFERASE"/>
    <property type="match status" value="1"/>
</dbReference>